<organism evidence="2 3">
    <name type="scientific">Helianthus annuus</name>
    <name type="common">Common sunflower</name>
    <dbReference type="NCBI Taxonomy" id="4232"/>
    <lineage>
        <taxon>Eukaryota</taxon>
        <taxon>Viridiplantae</taxon>
        <taxon>Streptophyta</taxon>
        <taxon>Embryophyta</taxon>
        <taxon>Tracheophyta</taxon>
        <taxon>Spermatophyta</taxon>
        <taxon>Magnoliopsida</taxon>
        <taxon>eudicotyledons</taxon>
        <taxon>Gunneridae</taxon>
        <taxon>Pentapetalae</taxon>
        <taxon>asterids</taxon>
        <taxon>campanulids</taxon>
        <taxon>Asterales</taxon>
        <taxon>Asteraceae</taxon>
        <taxon>Asteroideae</taxon>
        <taxon>Heliantheae alliance</taxon>
        <taxon>Heliantheae</taxon>
        <taxon>Helianthus</taxon>
    </lineage>
</organism>
<dbReference type="EMBL" id="CM007904">
    <property type="protein sequence ID" value="OTF94874.1"/>
    <property type="molecule type" value="Genomic_DNA"/>
</dbReference>
<dbReference type="Proteomes" id="UP000215914">
    <property type="component" value="Chromosome 15"/>
</dbReference>
<evidence type="ECO:0000313" key="3">
    <source>
        <dbReference type="Proteomes" id="UP000215914"/>
    </source>
</evidence>
<dbReference type="Gramene" id="mRNA:HanXRQr2_Chr15g0688321">
    <property type="protein sequence ID" value="mRNA:HanXRQr2_Chr15g0688321"/>
    <property type="gene ID" value="HanXRQr2_Chr15g0688321"/>
</dbReference>
<keyword evidence="3" id="KW-1185">Reference proteome</keyword>
<dbReference type="InParanoid" id="A0A251S7Q7"/>
<reference evidence="1 3" key="1">
    <citation type="journal article" date="2017" name="Nature">
        <title>The sunflower genome provides insights into oil metabolism, flowering and Asterid evolution.</title>
        <authorList>
            <person name="Badouin H."/>
            <person name="Gouzy J."/>
            <person name="Grassa C.J."/>
            <person name="Murat F."/>
            <person name="Staton S.E."/>
            <person name="Cottret L."/>
            <person name="Lelandais-Briere C."/>
            <person name="Owens G.L."/>
            <person name="Carrere S."/>
            <person name="Mayjonade B."/>
            <person name="Legrand L."/>
            <person name="Gill N."/>
            <person name="Kane N.C."/>
            <person name="Bowers J.E."/>
            <person name="Hubner S."/>
            <person name="Bellec A."/>
            <person name="Berard A."/>
            <person name="Berges H."/>
            <person name="Blanchet N."/>
            <person name="Boniface M.C."/>
            <person name="Brunel D."/>
            <person name="Catrice O."/>
            <person name="Chaidir N."/>
            <person name="Claudel C."/>
            <person name="Donnadieu C."/>
            <person name="Faraut T."/>
            <person name="Fievet G."/>
            <person name="Helmstetter N."/>
            <person name="King M."/>
            <person name="Knapp S.J."/>
            <person name="Lai Z."/>
            <person name="Le Paslier M.C."/>
            <person name="Lippi Y."/>
            <person name="Lorenzon L."/>
            <person name="Mandel J.R."/>
            <person name="Marage G."/>
            <person name="Marchand G."/>
            <person name="Marquand E."/>
            <person name="Bret-Mestries E."/>
            <person name="Morien E."/>
            <person name="Nambeesan S."/>
            <person name="Nguyen T."/>
            <person name="Pegot-Espagnet P."/>
            <person name="Pouilly N."/>
            <person name="Raftis F."/>
            <person name="Sallet E."/>
            <person name="Schiex T."/>
            <person name="Thomas J."/>
            <person name="Vandecasteele C."/>
            <person name="Vares D."/>
            <person name="Vear F."/>
            <person name="Vautrin S."/>
            <person name="Crespi M."/>
            <person name="Mangin B."/>
            <person name="Burke J.M."/>
            <person name="Salse J."/>
            <person name="Munos S."/>
            <person name="Vincourt P."/>
            <person name="Rieseberg L.H."/>
            <person name="Langlade N.B."/>
        </authorList>
    </citation>
    <scope>NUCLEOTIDE SEQUENCE [LARGE SCALE GENOMIC DNA]</scope>
    <source>
        <strain evidence="3">cv. SF193</strain>
        <tissue evidence="1">Leaves</tissue>
    </source>
</reference>
<gene>
    <name evidence="2" type="ORF">HannXRQ_Chr15g0476851</name>
    <name evidence="1" type="ORF">HanXRQr2_Chr15g0688321</name>
</gene>
<reference evidence="1" key="3">
    <citation type="submission" date="2020-06" db="EMBL/GenBank/DDBJ databases">
        <title>Helianthus annuus Genome sequencing and assembly Release 2.</title>
        <authorList>
            <person name="Gouzy J."/>
            <person name="Langlade N."/>
            <person name="Munos S."/>
        </authorList>
    </citation>
    <scope>NUCLEOTIDE SEQUENCE</scope>
    <source>
        <tissue evidence="1">Leaves</tissue>
    </source>
</reference>
<reference evidence="2" key="2">
    <citation type="submission" date="2017-02" db="EMBL/GenBank/DDBJ databases">
        <title>Sunflower complete genome.</title>
        <authorList>
            <person name="Langlade N."/>
            <person name="Munos S."/>
        </authorList>
    </citation>
    <scope>NUCLEOTIDE SEQUENCE [LARGE SCALE GENOMIC DNA]</scope>
    <source>
        <tissue evidence="2">Leaves</tissue>
    </source>
</reference>
<protein>
    <submittedName>
        <fullName evidence="2">Uncharacterized protein</fullName>
    </submittedName>
</protein>
<proteinExistence type="predicted"/>
<name>A0A251S7Q7_HELAN</name>
<sequence>MFPFKTFKSICSRVLYNQERERERNYGRERQERDTTAAIRVPPQTQRRWRLWLTSQALVPAREECLMLFQQNSGDAIQELAGKNDKNYIQVAVLPYYQIDAYVCTATRPGIGFWQLFSFPMKFRSSFVLRRGFCPR</sequence>
<evidence type="ECO:0000313" key="2">
    <source>
        <dbReference type="EMBL" id="OTF94874.1"/>
    </source>
</evidence>
<evidence type="ECO:0000313" key="1">
    <source>
        <dbReference type="EMBL" id="KAF5764119.1"/>
    </source>
</evidence>
<accession>A0A251S7Q7</accession>
<dbReference type="AlphaFoldDB" id="A0A251S7Q7"/>
<dbReference type="EMBL" id="MNCJ02000330">
    <property type="protein sequence ID" value="KAF5764119.1"/>
    <property type="molecule type" value="Genomic_DNA"/>
</dbReference>